<feature type="transmembrane region" description="Helical" evidence="1">
    <location>
        <begin position="28"/>
        <end position="50"/>
    </location>
</feature>
<reference evidence="2 3" key="1">
    <citation type="journal article" date="2018" name="Nat. Genet.">
        <title>The Rosa genome provides new insights in the design of modern roses.</title>
        <authorList>
            <person name="Bendahmane M."/>
        </authorList>
    </citation>
    <scope>NUCLEOTIDE SEQUENCE [LARGE SCALE GENOMIC DNA]</scope>
    <source>
        <strain evidence="3">cv. Old Blush</strain>
    </source>
</reference>
<accession>A0A2P6PH20</accession>
<keyword evidence="1" id="KW-0472">Membrane</keyword>
<keyword evidence="1" id="KW-1133">Transmembrane helix</keyword>
<dbReference type="Gramene" id="PRQ21207">
    <property type="protein sequence ID" value="PRQ21207"/>
    <property type="gene ID" value="RchiOBHm_Chr7g0236641"/>
</dbReference>
<evidence type="ECO:0000256" key="1">
    <source>
        <dbReference type="SAM" id="Phobius"/>
    </source>
</evidence>
<evidence type="ECO:0000313" key="2">
    <source>
        <dbReference type="EMBL" id="PRQ21207.1"/>
    </source>
</evidence>
<name>A0A2P6PH20_ROSCH</name>
<evidence type="ECO:0000313" key="3">
    <source>
        <dbReference type="Proteomes" id="UP000238479"/>
    </source>
</evidence>
<keyword evidence="3" id="KW-1185">Reference proteome</keyword>
<comment type="caution">
    <text evidence="2">The sequence shown here is derived from an EMBL/GenBank/DDBJ whole genome shotgun (WGS) entry which is preliminary data.</text>
</comment>
<organism evidence="2 3">
    <name type="scientific">Rosa chinensis</name>
    <name type="common">China rose</name>
    <dbReference type="NCBI Taxonomy" id="74649"/>
    <lineage>
        <taxon>Eukaryota</taxon>
        <taxon>Viridiplantae</taxon>
        <taxon>Streptophyta</taxon>
        <taxon>Embryophyta</taxon>
        <taxon>Tracheophyta</taxon>
        <taxon>Spermatophyta</taxon>
        <taxon>Magnoliopsida</taxon>
        <taxon>eudicotyledons</taxon>
        <taxon>Gunneridae</taxon>
        <taxon>Pentapetalae</taxon>
        <taxon>rosids</taxon>
        <taxon>fabids</taxon>
        <taxon>Rosales</taxon>
        <taxon>Rosaceae</taxon>
        <taxon>Rosoideae</taxon>
        <taxon>Rosoideae incertae sedis</taxon>
        <taxon>Rosa</taxon>
    </lineage>
</organism>
<gene>
    <name evidence="2" type="ORF">RchiOBHm_Chr7g0236641</name>
</gene>
<keyword evidence="1" id="KW-0812">Transmembrane</keyword>
<sequence length="55" mass="6472">MEYTLLSVFVMKNLEQNPSLYSHKDINFLHQLGNLFLLVVGNYAFSFSVINKDYR</sequence>
<dbReference type="AlphaFoldDB" id="A0A2P6PH20"/>
<protein>
    <submittedName>
        <fullName evidence="2">Uncharacterized protein</fullName>
    </submittedName>
</protein>
<dbReference type="Proteomes" id="UP000238479">
    <property type="component" value="Chromosome 7"/>
</dbReference>
<proteinExistence type="predicted"/>
<dbReference type="EMBL" id="PDCK01000045">
    <property type="protein sequence ID" value="PRQ21207.1"/>
    <property type="molecule type" value="Genomic_DNA"/>
</dbReference>